<dbReference type="InterPro" id="IPR006122">
    <property type="entry name" value="HMA_Cu_ion-bd"/>
</dbReference>
<dbReference type="CDD" id="cd00371">
    <property type="entry name" value="HMA"/>
    <property type="match status" value="1"/>
</dbReference>
<evidence type="ECO:0000313" key="2">
    <source>
        <dbReference type="EMBL" id="REG10702.1"/>
    </source>
</evidence>
<sequence length="68" mass="7635">MTTKEFNVPSIHCKHCVHTIEMELADMDGVKSVKGDLDSKKVVVEFDQPATVESITDTLKEINYPPED</sequence>
<proteinExistence type="predicted"/>
<dbReference type="GO" id="GO:0006825">
    <property type="term" value="P:copper ion transport"/>
    <property type="evidence" value="ECO:0007669"/>
    <property type="project" value="InterPro"/>
</dbReference>
<dbReference type="NCBIfam" id="TIGR00003">
    <property type="entry name" value="copper ion binding protein"/>
    <property type="match status" value="1"/>
</dbReference>
<name>A0A347ZTT6_9CHLR</name>
<dbReference type="Pfam" id="PF00403">
    <property type="entry name" value="HMA"/>
    <property type="match status" value="1"/>
</dbReference>
<dbReference type="SUPFAM" id="SSF55008">
    <property type="entry name" value="HMA, heavy metal-associated domain"/>
    <property type="match status" value="1"/>
</dbReference>
<keyword evidence="3" id="KW-1185">Reference proteome</keyword>
<dbReference type="RefSeq" id="WP_116223866.1">
    <property type="nucleotide sequence ID" value="NZ_AP018437.1"/>
</dbReference>
<dbReference type="AlphaFoldDB" id="A0A347ZTT6"/>
<dbReference type="GO" id="GO:0005507">
    <property type="term" value="F:copper ion binding"/>
    <property type="evidence" value="ECO:0007669"/>
    <property type="project" value="InterPro"/>
</dbReference>
<evidence type="ECO:0000313" key="3">
    <source>
        <dbReference type="Proteomes" id="UP000256388"/>
    </source>
</evidence>
<dbReference type="EMBL" id="QUMS01000001">
    <property type="protein sequence ID" value="REG10702.1"/>
    <property type="molecule type" value="Genomic_DNA"/>
</dbReference>
<dbReference type="PROSITE" id="PS50846">
    <property type="entry name" value="HMA_2"/>
    <property type="match status" value="1"/>
</dbReference>
<feature type="domain" description="HMA" evidence="1">
    <location>
        <begin position="2"/>
        <end position="67"/>
    </location>
</feature>
<dbReference type="InterPro" id="IPR000428">
    <property type="entry name" value="Cu-bd"/>
</dbReference>
<reference evidence="2 3" key="1">
    <citation type="submission" date="2018-08" db="EMBL/GenBank/DDBJ databases">
        <title>Genomic Encyclopedia of Type Strains, Phase IV (KMG-IV): sequencing the most valuable type-strain genomes for metagenomic binning, comparative biology and taxonomic classification.</title>
        <authorList>
            <person name="Goeker M."/>
        </authorList>
    </citation>
    <scope>NUCLEOTIDE SEQUENCE [LARGE SCALE GENOMIC DNA]</scope>
    <source>
        <strain evidence="2 3">DSM 23923</strain>
    </source>
</reference>
<evidence type="ECO:0000259" key="1">
    <source>
        <dbReference type="PROSITE" id="PS50846"/>
    </source>
</evidence>
<dbReference type="Gene3D" id="3.30.70.100">
    <property type="match status" value="1"/>
</dbReference>
<dbReference type="InterPro" id="IPR006121">
    <property type="entry name" value="HMA_dom"/>
</dbReference>
<protein>
    <submittedName>
        <fullName evidence="2">Copper ion binding protein</fullName>
    </submittedName>
</protein>
<dbReference type="InterPro" id="IPR036163">
    <property type="entry name" value="HMA_dom_sf"/>
</dbReference>
<dbReference type="PRINTS" id="PR00944">
    <property type="entry name" value="CUEXPORT"/>
</dbReference>
<dbReference type="OrthoDB" id="9813965at2"/>
<dbReference type="Proteomes" id="UP000256388">
    <property type="component" value="Unassembled WGS sequence"/>
</dbReference>
<accession>A0A347ZTT6</accession>
<gene>
    <name evidence="2" type="ORF">DFR64_0562</name>
</gene>
<comment type="caution">
    <text evidence="2">The sequence shown here is derived from an EMBL/GenBank/DDBJ whole genome shotgun (WGS) entry which is preliminary data.</text>
</comment>
<organism evidence="2 3">
    <name type="scientific">Pelolinea submarina</name>
    <dbReference type="NCBI Taxonomy" id="913107"/>
    <lineage>
        <taxon>Bacteria</taxon>
        <taxon>Bacillati</taxon>
        <taxon>Chloroflexota</taxon>
        <taxon>Anaerolineae</taxon>
        <taxon>Anaerolineales</taxon>
        <taxon>Anaerolineaceae</taxon>
        <taxon>Pelolinea</taxon>
    </lineage>
</organism>